<keyword evidence="1" id="KW-1133">Transmembrane helix</keyword>
<keyword evidence="3" id="KW-1185">Reference proteome</keyword>
<comment type="caution">
    <text evidence="2">The sequence shown here is derived from an EMBL/GenBank/DDBJ whole genome shotgun (WGS) entry which is preliminary data.</text>
</comment>
<dbReference type="AlphaFoldDB" id="A0A9D2WRH3"/>
<dbReference type="RefSeq" id="WP_161821163.1">
    <property type="nucleotide sequence ID" value="NZ_LSRS01000002.1"/>
</dbReference>
<gene>
    <name evidence="2" type="ORF">SPSYN_00756</name>
</gene>
<protein>
    <submittedName>
        <fullName evidence="2">F0F1-ATPase subunit</fullName>
    </submittedName>
</protein>
<dbReference type="OrthoDB" id="1683450at2"/>
<name>A0A9D2WRH3_9FIRM</name>
<feature type="transmembrane region" description="Helical" evidence="1">
    <location>
        <begin position="47"/>
        <end position="66"/>
    </location>
</feature>
<organism evidence="2 3">
    <name type="scientific">Sporotomaculum syntrophicum</name>
    <dbReference type="NCBI Taxonomy" id="182264"/>
    <lineage>
        <taxon>Bacteria</taxon>
        <taxon>Bacillati</taxon>
        <taxon>Bacillota</taxon>
        <taxon>Clostridia</taxon>
        <taxon>Eubacteriales</taxon>
        <taxon>Desulfallaceae</taxon>
        <taxon>Sporotomaculum</taxon>
    </lineage>
</organism>
<keyword evidence="1" id="KW-0472">Membrane</keyword>
<accession>A0A9D2WRH3</accession>
<dbReference type="Proteomes" id="UP000798488">
    <property type="component" value="Unassembled WGS sequence"/>
</dbReference>
<dbReference type="Pfam" id="PF09527">
    <property type="entry name" value="ATPase_gene1"/>
    <property type="match status" value="1"/>
</dbReference>
<dbReference type="EMBL" id="LSRS01000002">
    <property type="protein sequence ID" value="KAF1086018.1"/>
    <property type="molecule type" value="Genomic_DNA"/>
</dbReference>
<evidence type="ECO:0000313" key="2">
    <source>
        <dbReference type="EMBL" id="KAF1086018.1"/>
    </source>
</evidence>
<dbReference type="InterPro" id="IPR032820">
    <property type="entry name" value="ATPase_put"/>
</dbReference>
<proteinExistence type="predicted"/>
<reference evidence="2" key="1">
    <citation type="submission" date="2016-02" db="EMBL/GenBank/DDBJ databases">
        <title>Draft Genome Sequence of Sporotomaculum syntrophicum Strain FB, a Syntrophic Benzoate Degrader.</title>
        <authorList>
            <person name="Nobu M.K."/>
            <person name="Narihiro T."/>
            <person name="Qiu Y.-L."/>
            <person name="Ohashi A."/>
            <person name="Liu W.-T."/>
            <person name="Yuji S."/>
        </authorList>
    </citation>
    <scope>NUCLEOTIDE SEQUENCE</scope>
    <source>
        <strain evidence="2">FB</strain>
    </source>
</reference>
<evidence type="ECO:0000313" key="3">
    <source>
        <dbReference type="Proteomes" id="UP000798488"/>
    </source>
</evidence>
<keyword evidence="1" id="KW-0812">Transmembrane</keyword>
<evidence type="ECO:0000256" key="1">
    <source>
        <dbReference type="SAM" id="Phobius"/>
    </source>
</evidence>
<sequence length="74" mass="7841">MEEQKNKKNVAMVAIAVTATIGTELAVTTLLGFYGGKILDDKLGTDPAFLVAGVLTGVAIGILGIIRTMQRFFK</sequence>
<feature type="transmembrane region" description="Helical" evidence="1">
    <location>
        <begin position="12"/>
        <end position="35"/>
    </location>
</feature>